<keyword evidence="1" id="KW-0732">Signal</keyword>
<keyword evidence="3" id="KW-1185">Reference proteome</keyword>
<dbReference type="EMBL" id="JAIWYP010000013">
    <property type="protein sequence ID" value="KAH3719775.1"/>
    <property type="molecule type" value="Genomic_DNA"/>
</dbReference>
<feature type="signal peptide" evidence="1">
    <location>
        <begin position="1"/>
        <end position="20"/>
    </location>
</feature>
<comment type="caution">
    <text evidence="2">The sequence shown here is derived from an EMBL/GenBank/DDBJ whole genome shotgun (WGS) entry which is preliminary data.</text>
</comment>
<protein>
    <submittedName>
        <fullName evidence="2">Uncharacterized protein</fullName>
    </submittedName>
</protein>
<dbReference type="AlphaFoldDB" id="A0A9D4CA29"/>
<feature type="chain" id="PRO_5038658018" evidence="1">
    <location>
        <begin position="21"/>
        <end position="87"/>
    </location>
</feature>
<reference evidence="2" key="2">
    <citation type="submission" date="2020-11" db="EMBL/GenBank/DDBJ databases">
        <authorList>
            <person name="McCartney M.A."/>
            <person name="Auch B."/>
            <person name="Kono T."/>
            <person name="Mallez S."/>
            <person name="Becker A."/>
            <person name="Gohl D.M."/>
            <person name="Silverstein K.A.T."/>
            <person name="Koren S."/>
            <person name="Bechman K.B."/>
            <person name="Herman A."/>
            <person name="Abrahante J.E."/>
            <person name="Garbe J."/>
        </authorList>
    </citation>
    <scope>NUCLEOTIDE SEQUENCE</scope>
    <source>
        <strain evidence="2">Duluth1</strain>
        <tissue evidence="2">Whole animal</tissue>
    </source>
</reference>
<evidence type="ECO:0000256" key="1">
    <source>
        <dbReference type="SAM" id="SignalP"/>
    </source>
</evidence>
<organism evidence="2 3">
    <name type="scientific">Dreissena polymorpha</name>
    <name type="common">Zebra mussel</name>
    <name type="synonym">Mytilus polymorpha</name>
    <dbReference type="NCBI Taxonomy" id="45954"/>
    <lineage>
        <taxon>Eukaryota</taxon>
        <taxon>Metazoa</taxon>
        <taxon>Spiralia</taxon>
        <taxon>Lophotrochozoa</taxon>
        <taxon>Mollusca</taxon>
        <taxon>Bivalvia</taxon>
        <taxon>Autobranchia</taxon>
        <taxon>Heteroconchia</taxon>
        <taxon>Euheterodonta</taxon>
        <taxon>Imparidentia</taxon>
        <taxon>Neoheterodontei</taxon>
        <taxon>Myida</taxon>
        <taxon>Dreissenoidea</taxon>
        <taxon>Dreissenidae</taxon>
        <taxon>Dreissena</taxon>
    </lineage>
</organism>
<accession>A0A9D4CA29</accession>
<sequence length="87" mass="9725">MTRSKIQLLVLLLSTNALQAENPAYVLIQPKVIMQISLRSCFLDGMILSKEKAIPCIQPQNIVHSLKKTSPLLVCLDVKMTFPQCKS</sequence>
<dbReference type="Proteomes" id="UP000828390">
    <property type="component" value="Unassembled WGS sequence"/>
</dbReference>
<proteinExistence type="predicted"/>
<evidence type="ECO:0000313" key="2">
    <source>
        <dbReference type="EMBL" id="KAH3719775.1"/>
    </source>
</evidence>
<name>A0A9D4CA29_DREPO</name>
<reference evidence="2" key="1">
    <citation type="journal article" date="2019" name="bioRxiv">
        <title>The Genome of the Zebra Mussel, Dreissena polymorpha: A Resource for Invasive Species Research.</title>
        <authorList>
            <person name="McCartney M.A."/>
            <person name="Auch B."/>
            <person name="Kono T."/>
            <person name="Mallez S."/>
            <person name="Zhang Y."/>
            <person name="Obille A."/>
            <person name="Becker A."/>
            <person name="Abrahante J.E."/>
            <person name="Garbe J."/>
            <person name="Badalamenti J.P."/>
            <person name="Herman A."/>
            <person name="Mangelson H."/>
            <person name="Liachko I."/>
            <person name="Sullivan S."/>
            <person name="Sone E.D."/>
            <person name="Koren S."/>
            <person name="Silverstein K.A.T."/>
            <person name="Beckman K.B."/>
            <person name="Gohl D.M."/>
        </authorList>
    </citation>
    <scope>NUCLEOTIDE SEQUENCE</scope>
    <source>
        <strain evidence="2">Duluth1</strain>
        <tissue evidence="2">Whole animal</tissue>
    </source>
</reference>
<gene>
    <name evidence="2" type="ORF">DPMN_062648</name>
</gene>
<evidence type="ECO:0000313" key="3">
    <source>
        <dbReference type="Proteomes" id="UP000828390"/>
    </source>
</evidence>